<feature type="domain" description="N-acetyltransferase" evidence="1">
    <location>
        <begin position="2"/>
        <end position="143"/>
    </location>
</feature>
<dbReference type="GO" id="GO:0016747">
    <property type="term" value="F:acyltransferase activity, transferring groups other than amino-acyl groups"/>
    <property type="evidence" value="ECO:0007669"/>
    <property type="project" value="InterPro"/>
</dbReference>
<dbReference type="InterPro" id="IPR016181">
    <property type="entry name" value="Acyl_CoA_acyltransferase"/>
</dbReference>
<protein>
    <submittedName>
        <fullName evidence="2">Acetyltransferase (GNAT) domain-containing protein</fullName>
    </submittedName>
</protein>
<dbReference type="Pfam" id="PF13673">
    <property type="entry name" value="Acetyltransf_10"/>
    <property type="match status" value="1"/>
</dbReference>
<dbReference type="InterPro" id="IPR000182">
    <property type="entry name" value="GNAT_dom"/>
</dbReference>
<accession>A0A1I5HSV2</accession>
<dbReference type="PROSITE" id="PS51186">
    <property type="entry name" value="GNAT"/>
    <property type="match status" value="1"/>
</dbReference>
<keyword evidence="2" id="KW-0808">Transferase</keyword>
<evidence type="ECO:0000259" key="1">
    <source>
        <dbReference type="PROSITE" id="PS51186"/>
    </source>
</evidence>
<organism evidence="2 3">
    <name type="scientific">Anaerocolumna aminovalerica</name>
    <dbReference type="NCBI Taxonomy" id="1527"/>
    <lineage>
        <taxon>Bacteria</taxon>
        <taxon>Bacillati</taxon>
        <taxon>Bacillota</taxon>
        <taxon>Clostridia</taxon>
        <taxon>Lachnospirales</taxon>
        <taxon>Lachnospiraceae</taxon>
        <taxon>Anaerocolumna</taxon>
    </lineage>
</organism>
<keyword evidence="3" id="KW-1185">Reference proteome</keyword>
<dbReference type="EMBL" id="FOWD01000034">
    <property type="protein sequence ID" value="SFO51382.1"/>
    <property type="molecule type" value="Genomic_DNA"/>
</dbReference>
<evidence type="ECO:0000313" key="3">
    <source>
        <dbReference type="Proteomes" id="UP000198806"/>
    </source>
</evidence>
<name>A0A1I5HSV2_9FIRM</name>
<dbReference type="Proteomes" id="UP000198806">
    <property type="component" value="Unassembled WGS sequence"/>
</dbReference>
<evidence type="ECO:0000313" key="2">
    <source>
        <dbReference type="EMBL" id="SFO51382.1"/>
    </source>
</evidence>
<dbReference type="Gene3D" id="3.40.630.30">
    <property type="match status" value="1"/>
</dbReference>
<dbReference type="SUPFAM" id="SSF55729">
    <property type="entry name" value="Acyl-CoA N-acyltransferases (Nat)"/>
    <property type="match status" value="1"/>
</dbReference>
<reference evidence="2 3" key="1">
    <citation type="submission" date="2016-10" db="EMBL/GenBank/DDBJ databases">
        <authorList>
            <person name="de Groot N.N."/>
        </authorList>
    </citation>
    <scope>NUCLEOTIDE SEQUENCE [LARGE SCALE GENOMIC DNA]</scope>
    <source>
        <strain evidence="2 3">DSM 1283</strain>
    </source>
</reference>
<dbReference type="STRING" id="1527.SAMN04489757_13423"/>
<dbReference type="RefSeq" id="WP_091687837.1">
    <property type="nucleotide sequence ID" value="NZ_BAABFM010000025.1"/>
</dbReference>
<dbReference type="AlphaFoldDB" id="A0A1I5HSV2"/>
<dbReference type="CDD" id="cd04301">
    <property type="entry name" value="NAT_SF"/>
    <property type="match status" value="1"/>
</dbReference>
<dbReference type="OrthoDB" id="9796171at2"/>
<sequence>MVEGKFLRSEDGFSDSLKIRKKVFVEEMGFTVESVMDEWDSIAEHVIVYNEEHKIVAAGRLTLMDKQFWISQVAVLKEERGKYYGDFVVRMLVDRVFRNNGQEIWVKADENTFLFFAKIGFTAIENVPDEKEYKWVIMNLNKCNLFKKCGK</sequence>
<gene>
    <name evidence="2" type="ORF">SAMN04489757_13423</name>
</gene>
<proteinExistence type="predicted"/>